<dbReference type="NCBIfam" id="TIGR00726">
    <property type="entry name" value="peptidoglycan editing factor PgeF"/>
    <property type="match status" value="1"/>
</dbReference>
<dbReference type="Pfam" id="PF02578">
    <property type="entry name" value="Cu-oxidase_4"/>
    <property type="match status" value="1"/>
</dbReference>
<dbReference type="InterPro" id="IPR011324">
    <property type="entry name" value="Cytotoxic_necrot_fac-like_cat"/>
</dbReference>
<comment type="catalytic activity">
    <reaction evidence="1">
        <text>inosine + phosphate = alpha-D-ribose 1-phosphate + hypoxanthine</text>
        <dbReference type="Rhea" id="RHEA:27646"/>
        <dbReference type="ChEBI" id="CHEBI:17368"/>
        <dbReference type="ChEBI" id="CHEBI:17596"/>
        <dbReference type="ChEBI" id="CHEBI:43474"/>
        <dbReference type="ChEBI" id="CHEBI:57720"/>
        <dbReference type="EC" id="2.4.2.1"/>
    </reaction>
    <physiologicalReaction direction="left-to-right" evidence="1">
        <dbReference type="Rhea" id="RHEA:27647"/>
    </physiologicalReaction>
</comment>
<protein>
    <recommendedName>
        <fullName evidence="10">Purine nucleoside phosphorylase</fullName>
    </recommendedName>
</protein>
<dbReference type="Proteomes" id="UP000009223">
    <property type="component" value="Chromosome"/>
</dbReference>
<keyword evidence="5" id="KW-0378">Hydrolase</keyword>
<name>F5YJH8_TREPZ</name>
<keyword evidence="3" id="KW-0808">Transferase</keyword>
<comment type="catalytic activity">
    <reaction evidence="9">
        <text>S-methyl-5'-thioadenosine + phosphate = 5-(methylsulfanyl)-alpha-D-ribose 1-phosphate + adenine</text>
        <dbReference type="Rhea" id="RHEA:11852"/>
        <dbReference type="ChEBI" id="CHEBI:16708"/>
        <dbReference type="ChEBI" id="CHEBI:17509"/>
        <dbReference type="ChEBI" id="CHEBI:43474"/>
        <dbReference type="ChEBI" id="CHEBI:58533"/>
        <dbReference type="EC" id="2.4.2.28"/>
    </reaction>
    <physiologicalReaction direction="left-to-right" evidence="9">
        <dbReference type="Rhea" id="RHEA:11853"/>
    </physiologicalReaction>
</comment>
<evidence type="ECO:0000256" key="10">
    <source>
        <dbReference type="RuleBase" id="RU361274"/>
    </source>
</evidence>
<reference evidence="11 12" key="2">
    <citation type="journal article" date="2011" name="ISME J.">
        <title>RNA-seq reveals cooperative metabolic interactions between two termite-gut spirochete species in co-culture.</title>
        <authorList>
            <person name="Rosenthal A.Z."/>
            <person name="Matson E.G."/>
            <person name="Eldar A."/>
            <person name="Leadbetter J.R."/>
        </authorList>
    </citation>
    <scope>NUCLEOTIDE SEQUENCE [LARGE SCALE GENOMIC DNA]</scope>
    <source>
        <strain evidence="12">ATCC BAA-887 / DSM 12427 / ZAS-2</strain>
    </source>
</reference>
<keyword evidence="4" id="KW-0479">Metal-binding</keyword>
<evidence type="ECO:0000256" key="1">
    <source>
        <dbReference type="ARBA" id="ARBA00000553"/>
    </source>
</evidence>
<keyword evidence="12" id="KW-1185">Reference proteome</keyword>
<dbReference type="KEGG" id="tpi:TREPR_3442"/>
<dbReference type="PANTHER" id="PTHR30616:SF2">
    <property type="entry name" value="PURINE NUCLEOSIDE PHOSPHORYLASE LACC1"/>
    <property type="match status" value="1"/>
</dbReference>
<organism evidence="11 12">
    <name type="scientific">Treponema primitia (strain ATCC BAA-887 / DSM 12427 / ZAS-2)</name>
    <dbReference type="NCBI Taxonomy" id="545694"/>
    <lineage>
        <taxon>Bacteria</taxon>
        <taxon>Pseudomonadati</taxon>
        <taxon>Spirochaetota</taxon>
        <taxon>Spirochaetia</taxon>
        <taxon>Spirochaetales</taxon>
        <taxon>Treponemataceae</taxon>
        <taxon>Treponema</taxon>
    </lineage>
</organism>
<evidence type="ECO:0000313" key="12">
    <source>
        <dbReference type="Proteomes" id="UP000009223"/>
    </source>
</evidence>
<dbReference type="GO" id="GO:0016787">
    <property type="term" value="F:hydrolase activity"/>
    <property type="evidence" value="ECO:0007669"/>
    <property type="project" value="UniProtKB-KW"/>
</dbReference>
<dbReference type="GO" id="GO:0017061">
    <property type="term" value="F:S-methyl-5-thioadenosine phosphorylase activity"/>
    <property type="evidence" value="ECO:0007669"/>
    <property type="project" value="UniProtKB-EC"/>
</dbReference>
<comment type="similarity">
    <text evidence="2 10">Belongs to the purine nucleoside phosphorylase YfiH/LACC1 family.</text>
</comment>
<dbReference type="AlphaFoldDB" id="F5YJH8"/>
<evidence type="ECO:0000256" key="7">
    <source>
        <dbReference type="ARBA" id="ARBA00047989"/>
    </source>
</evidence>
<dbReference type="InterPro" id="IPR003730">
    <property type="entry name" value="Cu_polyphenol_OxRdtase"/>
</dbReference>
<dbReference type="SUPFAM" id="SSF64438">
    <property type="entry name" value="CNF1/YfiH-like putative cysteine hydrolases"/>
    <property type="match status" value="1"/>
</dbReference>
<comment type="catalytic activity">
    <reaction evidence="7">
        <text>adenosine + H2O + H(+) = inosine + NH4(+)</text>
        <dbReference type="Rhea" id="RHEA:24408"/>
        <dbReference type="ChEBI" id="CHEBI:15377"/>
        <dbReference type="ChEBI" id="CHEBI:15378"/>
        <dbReference type="ChEBI" id="CHEBI:16335"/>
        <dbReference type="ChEBI" id="CHEBI:17596"/>
        <dbReference type="ChEBI" id="CHEBI:28938"/>
        <dbReference type="EC" id="3.5.4.4"/>
    </reaction>
    <physiologicalReaction direction="left-to-right" evidence="7">
        <dbReference type="Rhea" id="RHEA:24409"/>
    </physiologicalReaction>
</comment>
<evidence type="ECO:0000256" key="8">
    <source>
        <dbReference type="ARBA" id="ARBA00048968"/>
    </source>
</evidence>
<dbReference type="GO" id="GO:0005507">
    <property type="term" value="F:copper ion binding"/>
    <property type="evidence" value="ECO:0007669"/>
    <property type="project" value="TreeGrafter"/>
</dbReference>
<dbReference type="HOGENOM" id="CLU_065784_0_2_12"/>
<sequence length="256" mass="27973">MTAKLYPFTLNFDTSPNQARFPLMMEGEELGEISCALSSRSAGDMVYSEEGNPNRDRFFSALGLDPEKVKSCTQVHSRDVIVADRRSAGFPEADGMVSRDREIALSVTVADCLPVYLYDTGTGAFALVHSGWKGTGIALSALSLMTERWWTRPEDVAALLGPCIRSCCYQVDEERAAAFEAEFGGPDGDYPLGPVVLRNGDKPSLDLQAANARLLANAGVRNIAYCENCTFTDQRLGSFRREGNAYTRMSGVMGFF</sequence>
<evidence type="ECO:0000256" key="6">
    <source>
        <dbReference type="ARBA" id="ARBA00022833"/>
    </source>
</evidence>
<evidence type="ECO:0000256" key="9">
    <source>
        <dbReference type="ARBA" id="ARBA00049893"/>
    </source>
</evidence>
<dbReference type="CDD" id="cd16833">
    <property type="entry name" value="YfiH"/>
    <property type="match status" value="1"/>
</dbReference>
<evidence type="ECO:0000256" key="5">
    <source>
        <dbReference type="ARBA" id="ARBA00022801"/>
    </source>
</evidence>
<dbReference type="InterPro" id="IPR038371">
    <property type="entry name" value="Cu_polyphenol_OxRdtase_sf"/>
</dbReference>
<evidence type="ECO:0000313" key="11">
    <source>
        <dbReference type="EMBL" id="AEF85484.1"/>
    </source>
</evidence>
<comment type="catalytic activity">
    <reaction evidence="8">
        <text>adenosine + phosphate = alpha-D-ribose 1-phosphate + adenine</text>
        <dbReference type="Rhea" id="RHEA:27642"/>
        <dbReference type="ChEBI" id="CHEBI:16335"/>
        <dbReference type="ChEBI" id="CHEBI:16708"/>
        <dbReference type="ChEBI" id="CHEBI:43474"/>
        <dbReference type="ChEBI" id="CHEBI:57720"/>
        <dbReference type="EC" id="2.4.2.1"/>
    </reaction>
    <physiologicalReaction direction="left-to-right" evidence="8">
        <dbReference type="Rhea" id="RHEA:27643"/>
    </physiologicalReaction>
</comment>
<accession>F5YJH8</accession>
<proteinExistence type="inferred from homology"/>
<dbReference type="eggNOG" id="COG1496">
    <property type="taxonomic scope" value="Bacteria"/>
</dbReference>
<evidence type="ECO:0000256" key="2">
    <source>
        <dbReference type="ARBA" id="ARBA00007353"/>
    </source>
</evidence>
<dbReference type="OrthoDB" id="4279at2"/>
<dbReference type="Gene3D" id="3.60.140.10">
    <property type="entry name" value="CNF1/YfiH-like putative cysteine hydrolases"/>
    <property type="match status" value="1"/>
</dbReference>
<keyword evidence="6" id="KW-0862">Zinc</keyword>
<dbReference type="STRING" id="545694.TREPR_3442"/>
<evidence type="ECO:0000256" key="4">
    <source>
        <dbReference type="ARBA" id="ARBA00022723"/>
    </source>
</evidence>
<dbReference type="EMBL" id="CP001843">
    <property type="protein sequence ID" value="AEF85484.1"/>
    <property type="molecule type" value="Genomic_DNA"/>
</dbReference>
<dbReference type="PANTHER" id="PTHR30616">
    <property type="entry name" value="UNCHARACTERIZED PROTEIN YFIH"/>
    <property type="match status" value="1"/>
</dbReference>
<gene>
    <name evidence="11" type="ordered locus">TREPR_3442</name>
</gene>
<reference evidence="12" key="1">
    <citation type="submission" date="2009-12" db="EMBL/GenBank/DDBJ databases">
        <title>Complete sequence of Treponema primitia strain ZAS-2.</title>
        <authorList>
            <person name="Tetu S.G."/>
            <person name="Matson E."/>
            <person name="Ren Q."/>
            <person name="Seshadri R."/>
            <person name="Elbourne L."/>
            <person name="Hassan K.A."/>
            <person name="Durkin A."/>
            <person name="Radune D."/>
            <person name="Mohamoud Y."/>
            <person name="Shay R."/>
            <person name="Jin S."/>
            <person name="Zhang X."/>
            <person name="Lucey K."/>
            <person name="Ballor N.R."/>
            <person name="Ottesen E."/>
            <person name="Rosenthal R."/>
            <person name="Allen A."/>
            <person name="Leadbetter J.R."/>
            <person name="Paulsen I.T."/>
        </authorList>
    </citation>
    <scope>NUCLEOTIDE SEQUENCE [LARGE SCALE GENOMIC DNA]</scope>
    <source>
        <strain evidence="12">ATCC BAA-887 / DSM 12427 / ZAS-2</strain>
    </source>
</reference>
<evidence type="ECO:0000256" key="3">
    <source>
        <dbReference type="ARBA" id="ARBA00022679"/>
    </source>
</evidence>
<dbReference type="RefSeq" id="WP_015706846.1">
    <property type="nucleotide sequence ID" value="NC_015578.1"/>
</dbReference>